<evidence type="ECO:0000313" key="1">
    <source>
        <dbReference type="EMBL" id="JAS87620.1"/>
    </source>
</evidence>
<dbReference type="AlphaFoldDB" id="A0A1B6IL18"/>
<gene>
    <name evidence="1" type="ORF">g.58275</name>
</gene>
<accession>A0A1B6IL18</accession>
<feature type="non-terminal residue" evidence="1">
    <location>
        <position position="1"/>
    </location>
</feature>
<proteinExistence type="predicted"/>
<sequence length="193" mass="21431">VDRSSPVSVLIAARDYYDKEQYGSLFKAMMNIGASRATVLPESTCAAAFLAGTRAPGEKIYIVNFQGSKVVGSLFEIESATENGKTVKKVKHLQSSNLEATPDDVVERTIVDALRKCLMSHKDIPAQASLLPYERPTECWGDISNFFAVVSSKLCIKDIRRHSHYHQEFYRKDGGDPVYVIDINVDIGGLREE</sequence>
<dbReference type="EMBL" id="GECU01020086">
    <property type="protein sequence ID" value="JAS87620.1"/>
    <property type="molecule type" value="Transcribed_RNA"/>
</dbReference>
<organism evidence="1">
    <name type="scientific">Homalodisca liturata</name>
    <dbReference type="NCBI Taxonomy" id="320908"/>
    <lineage>
        <taxon>Eukaryota</taxon>
        <taxon>Metazoa</taxon>
        <taxon>Ecdysozoa</taxon>
        <taxon>Arthropoda</taxon>
        <taxon>Hexapoda</taxon>
        <taxon>Insecta</taxon>
        <taxon>Pterygota</taxon>
        <taxon>Neoptera</taxon>
        <taxon>Paraneoptera</taxon>
        <taxon>Hemiptera</taxon>
        <taxon>Auchenorrhyncha</taxon>
        <taxon>Membracoidea</taxon>
        <taxon>Cicadellidae</taxon>
        <taxon>Cicadellinae</taxon>
        <taxon>Proconiini</taxon>
        <taxon>Homalodisca</taxon>
    </lineage>
</organism>
<protein>
    <submittedName>
        <fullName evidence="1">Uncharacterized protein</fullName>
    </submittedName>
</protein>
<name>A0A1B6IL18_9HEMI</name>
<feature type="non-terminal residue" evidence="1">
    <location>
        <position position="193"/>
    </location>
</feature>
<reference evidence="1" key="1">
    <citation type="submission" date="2015-11" db="EMBL/GenBank/DDBJ databases">
        <title>De novo transcriptome assembly of four potential Pierce s Disease insect vectors from Arizona vineyards.</title>
        <authorList>
            <person name="Tassone E.E."/>
        </authorList>
    </citation>
    <scope>NUCLEOTIDE SEQUENCE</scope>
</reference>